<dbReference type="GeneID" id="119736143"/>
<dbReference type="AlphaFoldDB" id="A0A914AQZ9"/>
<feature type="transmembrane region" description="Helical" evidence="2">
    <location>
        <begin position="332"/>
        <end position="353"/>
    </location>
</feature>
<reference evidence="3" key="1">
    <citation type="submission" date="2022-11" db="UniProtKB">
        <authorList>
            <consortium name="EnsemblMetazoa"/>
        </authorList>
    </citation>
    <scope>IDENTIFICATION</scope>
</reference>
<dbReference type="Pfam" id="PF10164">
    <property type="entry name" value="BRI3"/>
    <property type="match status" value="1"/>
</dbReference>
<feature type="compositionally biased region" description="Low complexity" evidence="1">
    <location>
        <begin position="276"/>
        <end position="293"/>
    </location>
</feature>
<protein>
    <recommendedName>
        <fullName evidence="5">Brain protein I3</fullName>
    </recommendedName>
</protein>
<dbReference type="EnsemblMetazoa" id="XM_038210155.1">
    <property type="protein sequence ID" value="XP_038066083.1"/>
    <property type="gene ID" value="LOC119736143"/>
</dbReference>
<evidence type="ECO:0008006" key="5">
    <source>
        <dbReference type="Google" id="ProtNLM"/>
    </source>
</evidence>
<dbReference type="Proteomes" id="UP000887568">
    <property type="component" value="Unplaced"/>
</dbReference>
<evidence type="ECO:0000256" key="1">
    <source>
        <dbReference type="SAM" id="MobiDB-lite"/>
    </source>
</evidence>
<keyword evidence="2" id="KW-1133">Transmembrane helix</keyword>
<keyword evidence="2" id="KW-0472">Membrane</keyword>
<keyword evidence="4" id="KW-1185">Reference proteome</keyword>
<evidence type="ECO:0000313" key="4">
    <source>
        <dbReference type="Proteomes" id="UP000887568"/>
    </source>
</evidence>
<name>A0A914AQZ9_PATMI</name>
<feature type="compositionally biased region" description="Low complexity" evidence="1">
    <location>
        <begin position="258"/>
        <end position="269"/>
    </location>
</feature>
<sequence length="366" mass="40089">MQRPAAVYIARSAGRAESMDGLGTDDERSPLTAPEPYSDDPAQGEGTTTGDNQPEEDQEPAGQPLPGPPSEGLTAQQDGLSELDPGAKQETSGVTLGEPSPGPQINTPGVVPQQPPTVHPQEQGPGSHGSLDRPPVFQSTPQGAQMPGGNAPPPGTQAVRPGQGPEGVPPDPSSQWRPGQAAPVMNQPQPVLPAANSQQQQQQQPYQQMQQQQQHYPPQQQHQAQLHQPQQHYQPQAQPATDPAYQQQQEPGQRHQHASQQQQYQQQQEQYREQQHYPQQQQQQHQQQHPGQQELHFPAETPQRTVKVTQPQYQPLVSNCPQCHSGVLSQQFSLLGILLAIFCFPCGVIFCLLMRERRCSNCGLTV</sequence>
<dbReference type="RefSeq" id="XP_038066083.1">
    <property type="nucleotide sequence ID" value="XM_038210155.1"/>
</dbReference>
<dbReference type="InterPro" id="IPR019317">
    <property type="entry name" value="BRI3"/>
</dbReference>
<evidence type="ECO:0000256" key="2">
    <source>
        <dbReference type="SAM" id="Phobius"/>
    </source>
</evidence>
<dbReference type="OrthoDB" id="2564984at2759"/>
<dbReference type="OMA" id="KVTQPQY"/>
<organism evidence="3 4">
    <name type="scientific">Patiria miniata</name>
    <name type="common">Bat star</name>
    <name type="synonym">Asterina miniata</name>
    <dbReference type="NCBI Taxonomy" id="46514"/>
    <lineage>
        <taxon>Eukaryota</taxon>
        <taxon>Metazoa</taxon>
        <taxon>Echinodermata</taxon>
        <taxon>Eleutherozoa</taxon>
        <taxon>Asterozoa</taxon>
        <taxon>Asteroidea</taxon>
        <taxon>Valvatacea</taxon>
        <taxon>Valvatida</taxon>
        <taxon>Asterinidae</taxon>
        <taxon>Patiria</taxon>
    </lineage>
</organism>
<evidence type="ECO:0000313" key="3">
    <source>
        <dbReference type="EnsemblMetazoa" id="XP_038066083.1"/>
    </source>
</evidence>
<feature type="region of interest" description="Disordered" evidence="1">
    <location>
        <begin position="1"/>
        <end position="293"/>
    </location>
</feature>
<feature type="compositionally biased region" description="Low complexity" evidence="1">
    <location>
        <begin position="198"/>
        <end position="251"/>
    </location>
</feature>
<accession>A0A914AQZ9</accession>
<dbReference type="PANTHER" id="PTHR13551">
    <property type="entry name" value="BRAIN PROTEIN I3"/>
    <property type="match status" value="1"/>
</dbReference>
<proteinExistence type="predicted"/>
<keyword evidence="2" id="KW-0812">Transmembrane</keyword>